<name>A0ACC3CAT2_PYRYE</name>
<proteinExistence type="predicted"/>
<evidence type="ECO:0000313" key="2">
    <source>
        <dbReference type="Proteomes" id="UP000798662"/>
    </source>
</evidence>
<evidence type="ECO:0000313" key="1">
    <source>
        <dbReference type="EMBL" id="KAK1866907.1"/>
    </source>
</evidence>
<dbReference type="Proteomes" id="UP000798662">
    <property type="component" value="Chromosome 2"/>
</dbReference>
<reference evidence="1" key="1">
    <citation type="submission" date="2019-11" db="EMBL/GenBank/DDBJ databases">
        <title>Nori genome reveals adaptations in red seaweeds to the harsh intertidal environment.</title>
        <authorList>
            <person name="Wang D."/>
            <person name="Mao Y."/>
        </authorList>
    </citation>
    <scope>NUCLEOTIDE SEQUENCE</scope>
    <source>
        <tissue evidence="1">Gametophyte</tissue>
    </source>
</reference>
<comment type="caution">
    <text evidence="1">The sequence shown here is derived from an EMBL/GenBank/DDBJ whole genome shotgun (WGS) entry which is preliminary data.</text>
</comment>
<gene>
    <name evidence="1" type="ORF">I4F81_009419</name>
</gene>
<protein>
    <submittedName>
        <fullName evidence="1">Uncharacterized protein</fullName>
    </submittedName>
</protein>
<organism evidence="1 2">
    <name type="scientific">Pyropia yezoensis</name>
    <name type="common">Susabi-nori</name>
    <name type="synonym">Porphyra yezoensis</name>
    <dbReference type="NCBI Taxonomy" id="2788"/>
    <lineage>
        <taxon>Eukaryota</taxon>
        <taxon>Rhodophyta</taxon>
        <taxon>Bangiophyceae</taxon>
        <taxon>Bangiales</taxon>
        <taxon>Bangiaceae</taxon>
        <taxon>Pyropia</taxon>
    </lineage>
</organism>
<dbReference type="EMBL" id="CM020619">
    <property type="protein sequence ID" value="KAK1866907.1"/>
    <property type="molecule type" value="Genomic_DNA"/>
</dbReference>
<sequence length="90" mass="9885">MPLEVSHGLAGIEGAEYGALLPWLRAGALDGVRQLLIEIHGPYRGGTYERARELFAELDAAGWVITHKEPNLIKAGTLVGYAFLKLDWKL</sequence>
<accession>A0ACC3CAT2</accession>
<keyword evidence="2" id="KW-1185">Reference proteome</keyword>